<organism evidence="2 3">
    <name type="scientific">Paenibacillus herberti</name>
    <dbReference type="NCBI Taxonomy" id="1619309"/>
    <lineage>
        <taxon>Bacteria</taxon>
        <taxon>Bacillati</taxon>
        <taxon>Bacillota</taxon>
        <taxon>Bacilli</taxon>
        <taxon>Bacillales</taxon>
        <taxon>Paenibacillaceae</taxon>
        <taxon>Paenibacillus</taxon>
    </lineage>
</organism>
<sequence>MLLRRVKVAGIILCFILSLPLYAVLIWTFIDTRESLLFGHRWMYKEEPEISEEAITYHKIASIVSLAILTLIFIIAIIVELN</sequence>
<protein>
    <recommendedName>
        <fullName evidence="4">Selenocysteine lyase</fullName>
    </recommendedName>
</protein>
<keyword evidence="1" id="KW-0472">Membrane</keyword>
<dbReference type="Proteomes" id="UP000215145">
    <property type="component" value="Unassembled WGS sequence"/>
</dbReference>
<keyword evidence="1" id="KW-0812">Transmembrane</keyword>
<dbReference type="OrthoDB" id="2638588at2"/>
<feature type="transmembrane region" description="Helical" evidence="1">
    <location>
        <begin position="60"/>
        <end position="79"/>
    </location>
</feature>
<reference evidence="2 3" key="1">
    <citation type="submission" date="2017-07" db="EMBL/GenBank/DDBJ databases">
        <title>Paenibacillus herberti R33 genome sequencing and assembly.</title>
        <authorList>
            <person name="Su W."/>
        </authorList>
    </citation>
    <scope>NUCLEOTIDE SEQUENCE [LARGE SCALE GENOMIC DNA]</scope>
    <source>
        <strain evidence="2 3">R33</strain>
    </source>
</reference>
<evidence type="ECO:0008006" key="4">
    <source>
        <dbReference type="Google" id="ProtNLM"/>
    </source>
</evidence>
<evidence type="ECO:0000313" key="2">
    <source>
        <dbReference type="EMBL" id="OXM13805.1"/>
    </source>
</evidence>
<dbReference type="AlphaFoldDB" id="A0A229NVR6"/>
<comment type="caution">
    <text evidence="2">The sequence shown here is derived from an EMBL/GenBank/DDBJ whole genome shotgun (WGS) entry which is preliminary data.</text>
</comment>
<accession>A0A229NVR6</accession>
<evidence type="ECO:0000256" key="1">
    <source>
        <dbReference type="SAM" id="Phobius"/>
    </source>
</evidence>
<keyword evidence="1" id="KW-1133">Transmembrane helix</keyword>
<proteinExistence type="predicted"/>
<evidence type="ECO:0000313" key="3">
    <source>
        <dbReference type="Proteomes" id="UP000215145"/>
    </source>
</evidence>
<name>A0A229NVR6_9BACL</name>
<keyword evidence="3" id="KW-1185">Reference proteome</keyword>
<feature type="transmembrane region" description="Helical" evidence="1">
    <location>
        <begin position="12"/>
        <end position="30"/>
    </location>
</feature>
<dbReference type="EMBL" id="NMUQ01000003">
    <property type="protein sequence ID" value="OXM13805.1"/>
    <property type="molecule type" value="Genomic_DNA"/>
</dbReference>
<gene>
    <name evidence="2" type="ORF">CGZ75_19820</name>
</gene>